<sequence length="116" mass="12830">MFLVAEYCRGPFYMGWHLYLRENRVFMQNLDGGWGWIRRVCEDSTVMALLSSIGITISGDGTCDDGGIAELARQYPVKGRRCGGKLRGCIEVEVGEFGKIEVANKAIHRTPKGAGD</sequence>
<evidence type="ECO:0000313" key="1">
    <source>
        <dbReference type="EMBL" id="GAG99174.1"/>
    </source>
</evidence>
<proteinExistence type="predicted"/>
<dbReference type="EMBL" id="BART01027941">
    <property type="protein sequence ID" value="GAG99174.1"/>
    <property type="molecule type" value="Genomic_DNA"/>
</dbReference>
<dbReference type="AlphaFoldDB" id="X1BTT3"/>
<gene>
    <name evidence="1" type="ORF">S01H4_49403</name>
</gene>
<comment type="caution">
    <text evidence="1">The sequence shown here is derived from an EMBL/GenBank/DDBJ whole genome shotgun (WGS) entry which is preliminary data.</text>
</comment>
<reference evidence="1" key="1">
    <citation type="journal article" date="2014" name="Front. Microbiol.">
        <title>High frequency of phylogenetically diverse reductive dehalogenase-homologous genes in deep subseafloor sedimentary metagenomes.</title>
        <authorList>
            <person name="Kawai M."/>
            <person name="Futagami T."/>
            <person name="Toyoda A."/>
            <person name="Takaki Y."/>
            <person name="Nishi S."/>
            <person name="Hori S."/>
            <person name="Arai W."/>
            <person name="Tsubouchi T."/>
            <person name="Morono Y."/>
            <person name="Uchiyama I."/>
            <person name="Ito T."/>
            <person name="Fujiyama A."/>
            <person name="Inagaki F."/>
            <person name="Takami H."/>
        </authorList>
    </citation>
    <scope>NUCLEOTIDE SEQUENCE</scope>
    <source>
        <strain evidence="1">Expedition CK06-06</strain>
    </source>
</reference>
<protein>
    <submittedName>
        <fullName evidence="1">Uncharacterized protein</fullName>
    </submittedName>
</protein>
<organism evidence="1">
    <name type="scientific">marine sediment metagenome</name>
    <dbReference type="NCBI Taxonomy" id="412755"/>
    <lineage>
        <taxon>unclassified sequences</taxon>
        <taxon>metagenomes</taxon>
        <taxon>ecological metagenomes</taxon>
    </lineage>
</organism>
<accession>X1BTT3</accession>
<name>X1BTT3_9ZZZZ</name>